<proteinExistence type="predicted"/>
<accession>A0A9D7DWR7</accession>
<comment type="caution">
    <text evidence="1">The sequence shown here is derived from an EMBL/GenBank/DDBJ whole genome shotgun (WGS) entry which is preliminary data.</text>
</comment>
<organism evidence="1 2">
    <name type="scientific">Candidatus Methylophosphatis roskildensis</name>
    <dbReference type="NCBI Taxonomy" id="2899263"/>
    <lineage>
        <taxon>Bacteria</taxon>
        <taxon>Pseudomonadati</taxon>
        <taxon>Pseudomonadota</taxon>
        <taxon>Betaproteobacteria</taxon>
        <taxon>Nitrosomonadales</taxon>
        <taxon>Sterolibacteriaceae</taxon>
        <taxon>Candidatus Methylophosphatis</taxon>
    </lineage>
</organism>
<evidence type="ECO:0000313" key="2">
    <source>
        <dbReference type="Proteomes" id="UP000807785"/>
    </source>
</evidence>
<name>A0A9D7DWR7_9PROT</name>
<dbReference type="EMBL" id="JADJEV010000002">
    <property type="protein sequence ID" value="MBK6972270.1"/>
    <property type="molecule type" value="Genomic_DNA"/>
</dbReference>
<reference evidence="1" key="1">
    <citation type="submission" date="2020-10" db="EMBL/GenBank/DDBJ databases">
        <title>Connecting structure to function with the recovery of over 1000 high-quality activated sludge metagenome-assembled genomes encoding full-length rRNA genes using long-read sequencing.</title>
        <authorList>
            <person name="Singleton C.M."/>
            <person name="Petriglieri F."/>
            <person name="Kristensen J.M."/>
            <person name="Kirkegaard R.H."/>
            <person name="Michaelsen T.Y."/>
            <person name="Andersen M.H."/>
            <person name="Karst S.M."/>
            <person name="Dueholm M.S."/>
            <person name="Nielsen P.H."/>
            <person name="Albertsen M."/>
        </authorList>
    </citation>
    <scope>NUCLEOTIDE SEQUENCE</scope>
    <source>
        <strain evidence="1">Bjer_18-Q3-R1-45_BAT3C.347</strain>
    </source>
</reference>
<dbReference type="Proteomes" id="UP000807785">
    <property type="component" value="Unassembled WGS sequence"/>
</dbReference>
<evidence type="ECO:0000313" key="1">
    <source>
        <dbReference type="EMBL" id="MBK6972270.1"/>
    </source>
</evidence>
<sequence>MTERKLVVRSADQTRRADIALDEQSTGAEVLQAAVDNWALPADMDYTLVNTTTGRVLTPAVSLGGQVKDGDVLEVQPVLVAGHRRP</sequence>
<gene>
    <name evidence="1" type="ORF">IPH26_04700</name>
</gene>
<protein>
    <submittedName>
        <fullName evidence="1">Uncharacterized protein</fullName>
    </submittedName>
</protein>
<dbReference type="AlphaFoldDB" id="A0A9D7DWR7"/>